<evidence type="ECO:0000313" key="10">
    <source>
        <dbReference type="EMBL" id="CAD8766455.1"/>
    </source>
</evidence>
<comment type="similarity">
    <text evidence="2 9">Belongs to the mitochondrial carrier (TC 2.A.29) family.</text>
</comment>
<evidence type="ECO:0000256" key="9">
    <source>
        <dbReference type="RuleBase" id="RU000488"/>
    </source>
</evidence>
<feature type="repeat" description="Solcar" evidence="8">
    <location>
        <begin position="32"/>
        <end position="139"/>
    </location>
</feature>
<keyword evidence="3 9" id="KW-0813">Transport</keyword>
<evidence type="ECO:0000256" key="8">
    <source>
        <dbReference type="PROSITE-ProRule" id="PRU00282"/>
    </source>
</evidence>
<dbReference type="AlphaFoldDB" id="A0A7S0UMJ3"/>
<dbReference type="Gene3D" id="1.50.40.10">
    <property type="entry name" value="Mitochondrial carrier domain"/>
    <property type="match status" value="1"/>
</dbReference>
<keyword evidence="4 8" id="KW-0812">Transmembrane</keyword>
<keyword evidence="5" id="KW-0677">Repeat</keyword>
<evidence type="ECO:0000256" key="2">
    <source>
        <dbReference type="ARBA" id="ARBA00006375"/>
    </source>
</evidence>
<protein>
    <recommendedName>
        <fullName evidence="11">Mitochondrial carrier protein</fullName>
    </recommendedName>
</protein>
<dbReference type="PANTHER" id="PTHR45618">
    <property type="entry name" value="MITOCHONDRIAL DICARBOXYLATE CARRIER-RELATED"/>
    <property type="match status" value="1"/>
</dbReference>
<evidence type="ECO:0000256" key="7">
    <source>
        <dbReference type="ARBA" id="ARBA00023136"/>
    </source>
</evidence>
<accession>A0A7S0UMJ3</accession>
<dbReference type="PROSITE" id="PS50920">
    <property type="entry name" value="SOLCAR"/>
    <property type="match status" value="3"/>
</dbReference>
<evidence type="ECO:0000256" key="4">
    <source>
        <dbReference type="ARBA" id="ARBA00022692"/>
    </source>
</evidence>
<feature type="repeat" description="Solcar" evidence="8">
    <location>
        <begin position="167"/>
        <end position="251"/>
    </location>
</feature>
<evidence type="ECO:0008006" key="11">
    <source>
        <dbReference type="Google" id="ProtNLM"/>
    </source>
</evidence>
<name>A0A7S0UMJ3_9CHLO</name>
<reference evidence="10" key="1">
    <citation type="submission" date="2021-01" db="EMBL/GenBank/DDBJ databases">
        <authorList>
            <person name="Corre E."/>
            <person name="Pelletier E."/>
            <person name="Niang G."/>
            <person name="Scheremetjew M."/>
            <person name="Finn R."/>
            <person name="Kale V."/>
            <person name="Holt S."/>
            <person name="Cochrane G."/>
            <person name="Meng A."/>
            <person name="Brown T."/>
            <person name="Cohen L."/>
        </authorList>
    </citation>
    <scope>NUCLEOTIDE SEQUENCE</scope>
    <source>
        <strain evidence="10">SAG 63-3</strain>
    </source>
</reference>
<dbReference type="Pfam" id="PF00153">
    <property type="entry name" value="Mito_carr"/>
    <property type="match status" value="3"/>
</dbReference>
<dbReference type="InterPro" id="IPR023395">
    <property type="entry name" value="MCP_dom_sf"/>
</dbReference>
<dbReference type="InterPro" id="IPR018108">
    <property type="entry name" value="MCP_transmembrane"/>
</dbReference>
<comment type="subcellular location">
    <subcellularLocation>
        <location evidence="1">Membrane</location>
        <topology evidence="1">Multi-pass membrane protein</topology>
    </subcellularLocation>
</comment>
<evidence type="ECO:0000256" key="5">
    <source>
        <dbReference type="ARBA" id="ARBA00022737"/>
    </source>
</evidence>
<evidence type="ECO:0000256" key="1">
    <source>
        <dbReference type="ARBA" id="ARBA00004141"/>
    </source>
</evidence>
<keyword evidence="7 8" id="KW-0472">Membrane</keyword>
<keyword evidence="6" id="KW-1133">Transmembrane helix</keyword>
<organism evidence="10">
    <name type="scientific">Polytomella parva</name>
    <dbReference type="NCBI Taxonomy" id="51329"/>
    <lineage>
        <taxon>Eukaryota</taxon>
        <taxon>Viridiplantae</taxon>
        <taxon>Chlorophyta</taxon>
        <taxon>core chlorophytes</taxon>
        <taxon>Chlorophyceae</taxon>
        <taxon>CS clade</taxon>
        <taxon>Chlamydomonadales</taxon>
        <taxon>Chlamydomonadaceae</taxon>
        <taxon>Polytomella</taxon>
    </lineage>
</organism>
<gene>
    <name evidence="10" type="ORF">PPAR00522_LOCUS2846</name>
</gene>
<dbReference type="InterPro" id="IPR050391">
    <property type="entry name" value="Mito_Metabolite_Transporter"/>
</dbReference>
<evidence type="ECO:0000256" key="3">
    <source>
        <dbReference type="ARBA" id="ARBA00022448"/>
    </source>
</evidence>
<sequence>MLTKTLSVFYIYPLSFLPPFPYEPCKLKAKTDSVGLQLVVSGVSVATATLCTNPLDVIKVRMQLRKLGVSAAAAAAATSTASSPSSIGASKPLGVIGTGSEIIRQEGVAALWKGVKPSMARGLVYGGLRLGLYSPCRDALSTLHISLNASSSSPSGSPAHAPPSPTANLGLKAAAGALSGGLAAALTSPTELVKTRQQAHASGSKPAFEIIRDVVRAGGVTALWRGATPGVIRASLLTSSQCATYDEIKRFLIKTTPMEDGTPLHILVSSITGLVTTTATTPADVVKTLMFSGKEQYRTVFGAAKSLFNESGSMGFFRGWLPNYLRLGPQTIITFVVAERLREMAGLSRL</sequence>
<dbReference type="GO" id="GO:0016020">
    <property type="term" value="C:membrane"/>
    <property type="evidence" value="ECO:0007669"/>
    <property type="project" value="UniProtKB-SubCell"/>
</dbReference>
<proteinExistence type="inferred from homology"/>
<dbReference type="EMBL" id="HBFM01004969">
    <property type="protein sequence ID" value="CAD8766455.1"/>
    <property type="molecule type" value="Transcribed_RNA"/>
</dbReference>
<evidence type="ECO:0000256" key="6">
    <source>
        <dbReference type="ARBA" id="ARBA00022989"/>
    </source>
</evidence>
<feature type="repeat" description="Solcar" evidence="8">
    <location>
        <begin position="260"/>
        <end position="344"/>
    </location>
</feature>
<dbReference type="SUPFAM" id="SSF103506">
    <property type="entry name" value="Mitochondrial carrier"/>
    <property type="match status" value="1"/>
</dbReference>